<name>A0A7V6DNU1_9BACT</name>
<dbReference type="InterPro" id="IPR002812">
    <property type="entry name" value="DHQS"/>
</dbReference>
<feature type="domain" description="3-dehydroquinate synthase C-terminal" evidence="4">
    <location>
        <begin position="157"/>
        <end position="331"/>
    </location>
</feature>
<dbReference type="NCBIfam" id="NF002627">
    <property type="entry name" value="PRK02290.1-5"/>
    <property type="match status" value="1"/>
</dbReference>
<dbReference type="InterPro" id="IPR030960">
    <property type="entry name" value="DHQS/DOIS_N"/>
</dbReference>
<evidence type="ECO:0000313" key="5">
    <source>
        <dbReference type="EMBL" id="HHS28553.1"/>
    </source>
</evidence>
<dbReference type="AlphaFoldDB" id="A0A7V6DNU1"/>
<keyword evidence="5" id="KW-0560">Oxidoreductase</keyword>
<feature type="domain" description="3-dehydroquinate synthase N-terminal" evidence="3">
    <location>
        <begin position="1"/>
        <end position="144"/>
    </location>
</feature>
<dbReference type="HAMAP" id="MF_01244">
    <property type="entry name" value="Arch_DHQ_synthase"/>
    <property type="match status" value="1"/>
</dbReference>
<dbReference type="Pfam" id="PF01959">
    <property type="entry name" value="DHQS"/>
    <property type="match status" value="1"/>
</dbReference>
<evidence type="ECO:0000259" key="4">
    <source>
        <dbReference type="Pfam" id="PF26558"/>
    </source>
</evidence>
<dbReference type="GO" id="GO:0008652">
    <property type="term" value="P:amino acid biosynthetic process"/>
    <property type="evidence" value="ECO:0007669"/>
    <property type="project" value="UniProtKB-KW"/>
</dbReference>
<comment type="caution">
    <text evidence="5">The sequence shown here is derived from an EMBL/GenBank/DDBJ whole genome shotgun (WGS) entry which is preliminary data.</text>
</comment>
<dbReference type="EMBL" id="DTGR01000038">
    <property type="protein sequence ID" value="HHS28553.1"/>
    <property type="molecule type" value="Genomic_DNA"/>
</dbReference>
<evidence type="ECO:0000256" key="2">
    <source>
        <dbReference type="ARBA" id="ARBA00023141"/>
    </source>
</evidence>
<sequence>MKQLWVKVDPYQKKLVTTALESGADAVWVPEGKAGEVKSLGLIQVVAPDGDLIPGQDVQEVIVTGTEQEAEVVRLARSGPVVVRTPDWTVIPLENLVAQCEDNLFVEVRDLDSARTFLGVLEKGVNGLVVVSPDMAVIKAVARLVKEASPKVDLEAARITSLKPLGMGDRVCVDTCSNLGLGEGMLVGNTSNSLFLVHAESLENPYVSPRPFRVNAGPVHAYIRVPGNRTKYLGELQAGDEVLVVGHDGHSRPAVVGRAKVESRPLMLVNAEAGGREVTTILQNAETIRLTRPNGEAVSIVTLKPGDEVLVALEGGARHFGHKIQESIVEK</sequence>
<dbReference type="Pfam" id="PF26558">
    <property type="entry name" value="DHQS_2nd"/>
    <property type="match status" value="1"/>
</dbReference>
<reference evidence="5" key="1">
    <citation type="journal article" date="2020" name="mSystems">
        <title>Genome- and Community-Level Interaction Insights into Carbon Utilization and Element Cycling Functions of Hydrothermarchaeota in Hydrothermal Sediment.</title>
        <authorList>
            <person name="Zhou Z."/>
            <person name="Liu Y."/>
            <person name="Xu W."/>
            <person name="Pan J."/>
            <person name="Luo Z.H."/>
            <person name="Li M."/>
        </authorList>
    </citation>
    <scope>NUCLEOTIDE SEQUENCE [LARGE SCALE GENOMIC DNA]</scope>
    <source>
        <strain evidence="5">SpSt-767</strain>
    </source>
</reference>
<dbReference type="PANTHER" id="PTHR33563:SF1">
    <property type="entry name" value="3-DEHYDROQUINATE SYNTHASE"/>
    <property type="match status" value="1"/>
</dbReference>
<accession>A0A7V6DNU1</accession>
<dbReference type="PANTHER" id="PTHR33563">
    <property type="match status" value="1"/>
</dbReference>
<keyword evidence="1" id="KW-0028">Amino-acid biosynthesis</keyword>
<proteinExistence type="inferred from homology"/>
<protein>
    <submittedName>
        <fullName evidence="5">3-dehydroquinate synthase II</fullName>
        <ecNumber evidence="5">1.4.1.24</ecNumber>
    </submittedName>
</protein>
<gene>
    <name evidence="5" type="ORF">ENV52_02485</name>
</gene>
<dbReference type="GO" id="GO:0003856">
    <property type="term" value="F:3-dehydroquinate synthase activity"/>
    <property type="evidence" value="ECO:0007669"/>
    <property type="project" value="InterPro"/>
</dbReference>
<dbReference type="GO" id="GO:0009073">
    <property type="term" value="P:aromatic amino acid family biosynthetic process"/>
    <property type="evidence" value="ECO:0007669"/>
    <property type="project" value="UniProtKB-KW"/>
</dbReference>
<dbReference type="InterPro" id="IPR056179">
    <property type="entry name" value="DHQS_C"/>
</dbReference>
<keyword evidence="2" id="KW-0057">Aromatic amino acid biosynthesis</keyword>
<evidence type="ECO:0000256" key="1">
    <source>
        <dbReference type="ARBA" id="ARBA00022605"/>
    </source>
</evidence>
<organism evidence="5">
    <name type="scientific">Desulfobacca acetoxidans</name>
    <dbReference type="NCBI Taxonomy" id="60893"/>
    <lineage>
        <taxon>Bacteria</taxon>
        <taxon>Pseudomonadati</taxon>
        <taxon>Thermodesulfobacteriota</taxon>
        <taxon>Desulfobaccia</taxon>
        <taxon>Desulfobaccales</taxon>
        <taxon>Desulfobaccaceae</taxon>
        <taxon>Desulfobacca</taxon>
    </lineage>
</organism>
<dbReference type="EC" id="1.4.1.24" evidence="5"/>
<dbReference type="PIRSF" id="PIRSF006655">
    <property type="entry name" value="DHQ_synth"/>
    <property type="match status" value="1"/>
</dbReference>
<dbReference type="GO" id="GO:0102042">
    <property type="term" value="F:dehydroquinate synthase activity"/>
    <property type="evidence" value="ECO:0007669"/>
    <property type="project" value="UniProtKB-EC"/>
</dbReference>
<evidence type="ECO:0000259" key="3">
    <source>
        <dbReference type="Pfam" id="PF01959"/>
    </source>
</evidence>